<name>A0A371Z4X5_9PROT</name>
<dbReference type="InterPro" id="IPR012226">
    <property type="entry name" value="Diguanyl_cyclase/Pdiesterase"/>
</dbReference>
<dbReference type="PROSITE" id="PS50112">
    <property type="entry name" value="PAS"/>
    <property type="match status" value="1"/>
</dbReference>
<dbReference type="NCBIfam" id="TIGR00254">
    <property type="entry name" value="GGDEF"/>
    <property type="match status" value="1"/>
</dbReference>
<dbReference type="SMART" id="SM00052">
    <property type="entry name" value="EAL"/>
    <property type="match status" value="1"/>
</dbReference>
<dbReference type="Proteomes" id="UP000262371">
    <property type="component" value="Unassembled WGS sequence"/>
</dbReference>
<accession>A0A371Z4X5</accession>
<dbReference type="OrthoDB" id="9814202at2"/>
<dbReference type="InterPro" id="IPR035965">
    <property type="entry name" value="PAS-like_dom_sf"/>
</dbReference>
<dbReference type="EMBL" id="QUWV01000002">
    <property type="protein sequence ID" value="RFD21528.1"/>
    <property type="molecule type" value="Genomic_DNA"/>
</dbReference>
<dbReference type="InterPro" id="IPR000160">
    <property type="entry name" value="GGDEF_dom"/>
</dbReference>
<dbReference type="InterPro" id="IPR052155">
    <property type="entry name" value="Biofilm_reg_signaling"/>
</dbReference>
<dbReference type="SUPFAM" id="SSF141868">
    <property type="entry name" value="EAL domain-like"/>
    <property type="match status" value="1"/>
</dbReference>
<dbReference type="CDD" id="cd01949">
    <property type="entry name" value="GGDEF"/>
    <property type="match status" value="1"/>
</dbReference>
<dbReference type="PROSITE" id="PS50883">
    <property type="entry name" value="EAL"/>
    <property type="match status" value="1"/>
</dbReference>
<dbReference type="CDD" id="cd01948">
    <property type="entry name" value="EAL"/>
    <property type="match status" value="1"/>
</dbReference>
<evidence type="ECO:0000259" key="2">
    <source>
        <dbReference type="PROSITE" id="PS50883"/>
    </source>
</evidence>
<reference evidence="4 5" key="1">
    <citation type="submission" date="2018-08" db="EMBL/GenBank/DDBJ databases">
        <title>Komagataeibacter sp. AV 382.</title>
        <authorList>
            <person name="Skraban J."/>
            <person name="Trcek J."/>
        </authorList>
    </citation>
    <scope>NUCLEOTIDE SEQUENCE [LARGE SCALE GENOMIC DNA]</scope>
    <source>
        <strain evidence="4 5">AV 382</strain>
    </source>
</reference>
<dbReference type="Gene3D" id="3.30.450.20">
    <property type="entry name" value="PAS domain"/>
    <property type="match status" value="1"/>
</dbReference>
<dbReference type="AlphaFoldDB" id="A0A371Z4X5"/>
<dbReference type="Gene3D" id="3.30.450.40">
    <property type="match status" value="1"/>
</dbReference>
<keyword evidence="5" id="KW-1185">Reference proteome</keyword>
<dbReference type="PANTHER" id="PTHR44757:SF2">
    <property type="entry name" value="BIOFILM ARCHITECTURE MAINTENANCE PROTEIN MBAA"/>
    <property type="match status" value="1"/>
</dbReference>
<dbReference type="PANTHER" id="PTHR44757">
    <property type="entry name" value="DIGUANYLATE CYCLASE DGCP"/>
    <property type="match status" value="1"/>
</dbReference>
<dbReference type="InterPro" id="IPR001633">
    <property type="entry name" value="EAL_dom"/>
</dbReference>
<dbReference type="PIRSF" id="PIRSF005925">
    <property type="entry name" value="Dos"/>
    <property type="match status" value="1"/>
</dbReference>
<dbReference type="InterPro" id="IPR029016">
    <property type="entry name" value="GAF-like_dom_sf"/>
</dbReference>
<feature type="domain" description="PAS" evidence="1">
    <location>
        <begin position="8"/>
        <end position="53"/>
    </location>
</feature>
<dbReference type="SUPFAM" id="SSF55781">
    <property type="entry name" value="GAF domain-like"/>
    <property type="match status" value="1"/>
</dbReference>
<comment type="caution">
    <text evidence="4">The sequence shown here is derived from an EMBL/GenBank/DDBJ whole genome shotgun (WGS) entry which is preliminary data.</text>
</comment>
<evidence type="ECO:0000313" key="4">
    <source>
        <dbReference type="EMBL" id="RFD21528.1"/>
    </source>
</evidence>
<dbReference type="InterPro" id="IPR035919">
    <property type="entry name" value="EAL_sf"/>
</dbReference>
<dbReference type="Gene3D" id="3.20.20.450">
    <property type="entry name" value="EAL domain"/>
    <property type="match status" value="1"/>
</dbReference>
<feature type="domain" description="EAL" evidence="2">
    <location>
        <begin position="462"/>
        <end position="716"/>
    </location>
</feature>
<dbReference type="InterPro" id="IPR000014">
    <property type="entry name" value="PAS"/>
</dbReference>
<dbReference type="SUPFAM" id="SSF55785">
    <property type="entry name" value="PYP-like sensor domain (PAS domain)"/>
    <property type="match status" value="1"/>
</dbReference>
<protein>
    <submittedName>
        <fullName evidence="4">EAL domain-containing protein</fullName>
    </submittedName>
</protein>
<dbReference type="SUPFAM" id="SSF55073">
    <property type="entry name" value="Nucleotide cyclase"/>
    <property type="match status" value="1"/>
</dbReference>
<dbReference type="CDD" id="cd00130">
    <property type="entry name" value="PAS"/>
    <property type="match status" value="1"/>
</dbReference>
<organism evidence="4 5">
    <name type="scientific">Komagataeibacter melaceti</name>
    <dbReference type="NCBI Taxonomy" id="2766577"/>
    <lineage>
        <taxon>Bacteria</taxon>
        <taxon>Pseudomonadati</taxon>
        <taxon>Pseudomonadota</taxon>
        <taxon>Alphaproteobacteria</taxon>
        <taxon>Acetobacterales</taxon>
        <taxon>Acetobacteraceae</taxon>
        <taxon>Komagataeibacter</taxon>
    </lineage>
</organism>
<dbReference type="InterPro" id="IPR029787">
    <property type="entry name" value="Nucleotide_cyclase"/>
</dbReference>
<feature type="domain" description="GGDEF" evidence="3">
    <location>
        <begin position="321"/>
        <end position="455"/>
    </location>
</feature>
<evidence type="ECO:0000259" key="3">
    <source>
        <dbReference type="PROSITE" id="PS50887"/>
    </source>
</evidence>
<gene>
    <name evidence="4" type="ORF">DY926_00405</name>
</gene>
<sequence>MREPTALTTDILLPALQQAVDALVIFDEHDRIVFYNDAAEALWGLPRDDIMGRDVTCLIPLCMRHEGERPAMGDVTGDALPVREVAFTRPDGEHVCGELTLSRVRLGGRGQTYHVAVVKNMTEEMRRTGILSLQAEVIHALTRDMALDDVGHLICRKVESFLPGSAAALMFVDGEHARWQVIATPSLPPRIRDALRNTAPTPADRDMLATTPSHAGRLAWDNCRSICRSLGLHTCYATPVHGPDRQMVGIFAVYLRDDSRFGAWPQRLVGACAPFCALALERQATRAQIRQLARHDTLTGLLNRTALHQVLTDMIAQAANSHFAVFMIDINRFRDINDTLGYAVADRCLVEIAQRLRMTAPEGCTISRSGGDEFVVVAPECTGDQVPALARTLLAAVGQQFHIDHNRLTLTASMGISTFPRNGPDSESLLGHADTAMRLARRDRRGGFRMAGGARDHMAQDRLVLGAALRDSLAHGLLHLHYQPQVRTGTLELSGVEALARWHHPRLGDIFPTRFIAVAEETGQVEAIGHWALAEACRQMARWDHAGVHVPAIAVNLSAMHFRNRGLPATIAALLEAHGLTPARLTVEITESVMMECCTDTMDVLHAIRKLGCGLSMDDFGTGYSSLSRLTQLPLTEIKMDRSFITNLEHDPNERAVATAVIEIGRRLGMTVVTEGVETLRQCALLEELGCDVMQGYLFGEALTASAMARWVRHGGATAARRMVPPPGHAPDRGANG</sequence>
<dbReference type="Pfam" id="PF00563">
    <property type="entry name" value="EAL"/>
    <property type="match status" value="1"/>
</dbReference>
<dbReference type="Pfam" id="PF00990">
    <property type="entry name" value="GGDEF"/>
    <property type="match status" value="1"/>
</dbReference>
<dbReference type="InterPro" id="IPR043128">
    <property type="entry name" value="Rev_trsase/Diguanyl_cyclase"/>
</dbReference>
<evidence type="ECO:0000259" key="1">
    <source>
        <dbReference type="PROSITE" id="PS50112"/>
    </source>
</evidence>
<feature type="non-terminal residue" evidence="4">
    <location>
        <position position="737"/>
    </location>
</feature>
<dbReference type="Pfam" id="PF13426">
    <property type="entry name" value="PAS_9"/>
    <property type="match status" value="1"/>
</dbReference>
<proteinExistence type="predicted"/>
<evidence type="ECO:0000313" key="5">
    <source>
        <dbReference type="Proteomes" id="UP000262371"/>
    </source>
</evidence>
<dbReference type="NCBIfam" id="TIGR00229">
    <property type="entry name" value="sensory_box"/>
    <property type="match status" value="1"/>
</dbReference>
<dbReference type="PROSITE" id="PS50887">
    <property type="entry name" value="GGDEF"/>
    <property type="match status" value="1"/>
</dbReference>
<dbReference type="SMART" id="SM00267">
    <property type="entry name" value="GGDEF"/>
    <property type="match status" value="1"/>
</dbReference>
<dbReference type="Gene3D" id="3.30.70.270">
    <property type="match status" value="1"/>
</dbReference>